<dbReference type="InterPro" id="IPR021335">
    <property type="entry name" value="DUF2948"/>
</dbReference>
<evidence type="ECO:0000313" key="1">
    <source>
        <dbReference type="EMBL" id="WAP69566.1"/>
    </source>
</evidence>
<proteinExistence type="predicted"/>
<name>A0ABY7C1C9_9HYPH</name>
<reference evidence="1" key="1">
    <citation type="submission" date="2022-12" db="EMBL/GenBank/DDBJ databases">
        <title>Jiella pelagia sp. nov., isolated from phosphonate enriched culture of Northwest Pacific surface seawater.</title>
        <authorList>
            <person name="Shin D.Y."/>
            <person name="Hwang C.Y."/>
        </authorList>
    </citation>
    <scope>NUCLEOTIDE SEQUENCE</scope>
    <source>
        <strain evidence="1">HL-NP1</strain>
    </source>
</reference>
<sequence>MARTATAFPETRLPVSMDQLRLLAVDAEDLAIVSAHCQDAVIRVEELHFAPADRKFVMEMNRFVWEKLVPPKKFSLFSRPAYERRRAILHFDRVTAAARLGFDNLAPDDVLVLLAGRFEETTAPSGVVELVFAGGSAIRLQVEVVEAQLTDVGGAWGTLARPNHGG</sequence>
<dbReference type="Pfam" id="PF11164">
    <property type="entry name" value="DUF2948"/>
    <property type="match status" value="1"/>
</dbReference>
<protein>
    <submittedName>
        <fullName evidence="1">DUF2948 family protein</fullName>
    </submittedName>
</protein>
<dbReference type="EMBL" id="CP114029">
    <property type="protein sequence ID" value="WAP69566.1"/>
    <property type="molecule type" value="Genomic_DNA"/>
</dbReference>
<keyword evidence="2" id="KW-1185">Reference proteome</keyword>
<dbReference type="Proteomes" id="UP001164020">
    <property type="component" value="Chromosome"/>
</dbReference>
<dbReference type="RefSeq" id="WP_268882003.1">
    <property type="nucleotide sequence ID" value="NZ_CP114029.1"/>
</dbReference>
<evidence type="ECO:0000313" key="2">
    <source>
        <dbReference type="Proteomes" id="UP001164020"/>
    </source>
</evidence>
<organism evidence="1 2">
    <name type="scientific">Jiella pelagia</name>
    <dbReference type="NCBI Taxonomy" id="2986949"/>
    <lineage>
        <taxon>Bacteria</taxon>
        <taxon>Pseudomonadati</taxon>
        <taxon>Pseudomonadota</taxon>
        <taxon>Alphaproteobacteria</taxon>
        <taxon>Hyphomicrobiales</taxon>
        <taxon>Aurantimonadaceae</taxon>
        <taxon>Jiella</taxon>
    </lineage>
</organism>
<gene>
    <name evidence="1" type="ORF">OH818_04800</name>
</gene>
<accession>A0ABY7C1C9</accession>